<evidence type="ECO:0000256" key="6">
    <source>
        <dbReference type="SAM" id="Phobius"/>
    </source>
</evidence>
<evidence type="ECO:0000256" key="5">
    <source>
        <dbReference type="PROSITE-ProRule" id="PRU00339"/>
    </source>
</evidence>
<dbReference type="GO" id="GO:0016020">
    <property type="term" value="C:membrane"/>
    <property type="evidence" value="ECO:0007669"/>
    <property type="project" value="UniProtKB-SubCell"/>
</dbReference>
<evidence type="ECO:0000313" key="9">
    <source>
        <dbReference type="EMBL" id="MBO1318646.1"/>
    </source>
</evidence>
<dbReference type="AlphaFoldDB" id="A0A8J7U249"/>
<feature type="transmembrane region" description="Helical" evidence="6">
    <location>
        <begin position="503"/>
        <end position="526"/>
    </location>
</feature>
<proteinExistence type="predicted"/>
<feature type="transmembrane region" description="Helical" evidence="6">
    <location>
        <begin position="270"/>
        <end position="289"/>
    </location>
</feature>
<name>A0A8J7U249_9BACT</name>
<keyword evidence="2 6" id="KW-0812">Transmembrane</keyword>
<dbReference type="InterPro" id="IPR051533">
    <property type="entry name" value="WaaL-like"/>
</dbReference>
<feature type="transmembrane region" description="Helical" evidence="6">
    <location>
        <begin position="18"/>
        <end position="36"/>
    </location>
</feature>
<feature type="transmembrane region" description="Helical" evidence="6">
    <location>
        <begin position="453"/>
        <end position="473"/>
    </location>
</feature>
<evidence type="ECO:0000259" key="7">
    <source>
        <dbReference type="Pfam" id="PF04932"/>
    </source>
</evidence>
<evidence type="ECO:0000256" key="4">
    <source>
        <dbReference type="ARBA" id="ARBA00023136"/>
    </source>
</evidence>
<accession>A0A8J7U249</accession>
<keyword evidence="10" id="KW-1185">Reference proteome</keyword>
<feature type="transmembrane region" description="Helical" evidence="6">
    <location>
        <begin position="97"/>
        <end position="118"/>
    </location>
</feature>
<organism evidence="8 10">
    <name type="scientific">Acanthopleuribacter pedis</name>
    <dbReference type="NCBI Taxonomy" id="442870"/>
    <lineage>
        <taxon>Bacteria</taxon>
        <taxon>Pseudomonadati</taxon>
        <taxon>Acidobacteriota</taxon>
        <taxon>Holophagae</taxon>
        <taxon>Acanthopleuribacterales</taxon>
        <taxon>Acanthopleuribacteraceae</taxon>
        <taxon>Acanthopleuribacter</taxon>
    </lineage>
</organism>
<feature type="repeat" description="TPR" evidence="5">
    <location>
        <begin position="596"/>
        <end position="629"/>
    </location>
</feature>
<reference evidence="8" key="1">
    <citation type="submission" date="2021-03" db="EMBL/GenBank/DDBJ databases">
        <authorList>
            <person name="Wang G."/>
        </authorList>
    </citation>
    <scope>NUCLEOTIDE SEQUENCE</scope>
    <source>
        <strain evidence="8">KCTC 12899</strain>
    </source>
</reference>
<dbReference type="GO" id="GO:0016874">
    <property type="term" value="F:ligase activity"/>
    <property type="evidence" value="ECO:0007669"/>
    <property type="project" value="UniProtKB-KW"/>
</dbReference>
<evidence type="ECO:0000256" key="1">
    <source>
        <dbReference type="ARBA" id="ARBA00004141"/>
    </source>
</evidence>
<feature type="transmembrane region" description="Helical" evidence="6">
    <location>
        <begin position="247"/>
        <end position="264"/>
    </location>
</feature>
<gene>
    <name evidence="8" type="ORF">J3U88_02620</name>
    <name evidence="9" type="ORF">J3U88_09260</name>
</gene>
<dbReference type="RefSeq" id="WP_207856576.1">
    <property type="nucleotide sequence ID" value="NZ_JAFREP010000002.1"/>
</dbReference>
<feature type="transmembrane region" description="Helical" evidence="6">
    <location>
        <begin position="402"/>
        <end position="426"/>
    </location>
</feature>
<dbReference type="EMBL" id="JAFREP010000006">
    <property type="protein sequence ID" value="MBO1318646.1"/>
    <property type="molecule type" value="Genomic_DNA"/>
</dbReference>
<dbReference type="SMART" id="SM00028">
    <property type="entry name" value="TPR"/>
    <property type="match status" value="2"/>
</dbReference>
<evidence type="ECO:0000256" key="2">
    <source>
        <dbReference type="ARBA" id="ARBA00022692"/>
    </source>
</evidence>
<dbReference type="SUPFAM" id="SSF48452">
    <property type="entry name" value="TPR-like"/>
    <property type="match status" value="1"/>
</dbReference>
<dbReference type="InterPro" id="IPR011990">
    <property type="entry name" value="TPR-like_helical_dom_sf"/>
</dbReference>
<keyword evidence="3 6" id="KW-1133">Transmembrane helix</keyword>
<comment type="subcellular location">
    <subcellularLocation>
        <location evidence="1">Membrane</location>
        <topology evidence="1">Multi-pass membrane protein</topology>
    </subcellularLocation>
</comment>
<dbReference type="PANTHER" id="PTHR37422">
    <property type="entry name" value="TEICHURONIC ACID BIOSYNTHESIS PROTEIN TUAE"/>
    <property type="match status" value="1"/>
</dbReference>
<dbReference type="Gene3D" id="1.25.40.10">
    <property type="entry name" value="Tetratricopeptide repeat domain"/>
    <property type="match status" value="1"/>
</dbReference>
<feature type="domain" description="O-antigen ligase-related" evidence="7">
    <location>
        <begin position="277"/>
        <end position="416"/>
    </location>
</feature>
<comment type="caution">
    <text evidence="8">The sequence shown here is derived from an EMBL/GenBank/DDBJ whole genome shotgun (WGS) entry which is preliminary data.</text>
</comment>
<evidence type="ECO:0000256" key="3">
    <source>
        <dbReference type="ARBA" id="ARBA00022989"/>
    </source>
</evidence>
<sequence>MNEKPDSQPIAHGDPNPLALLLGVGLVPLAYFPWSADPTIPPRWALAALLPCYLVVFAARFSLRGLWPQHRGLRFALVLVVLSMLTSALTAEPSFNRLGTVTDVLIGLVFLTGAALAVHEDRRQIVTHLCSVVAVSITLCSLVGLLQVAGVPLEHVVQAYPPASLFANKNVAAQVLVTTAPLWFAPALIHGGRIGYVWVLLVGVNTAYLTAVESRTALLVCLLLSPMIAFGGALFGQPKRQTQQRFLVIGGCCLLMTAVLPGASPLLRRILPVLLWLLVTCVAFGLGLLVKQRYAPGRRGFARLAAGVGLLFLLANLCLWFPPGPVARQIEQVATAHNPDPHVNTVMVRGAMYQNAARILLRHPMGVGPGNFAAMYPLFHNAVTPTPTFSITVNPYRLHHDWLQIAVEHGVLALVGLWGFLAALLAHAGRRLLACSGEGVVEDPEVGAIDPALAVPIAVVMFTAVAACFSFPLEMPTTAVMFWLAVGLLVPVQRISRVKRSRAVVWVGIFTLVLIAMVAYFAVYLYGQLLLAEGRKWQRAGNAGFAFVYTNHAARVFPDDGTAFDHLVTLAASQGRNLDQSLAITQGYTAQYPNHANGWFRQAFVLRKRGDFSQAIEAVNQALRLGGADAAGFQFKGETLQAAGDWAGARKAYEQALAATPLYTPAVLCLQELDRLEGRAPKP</sequence>
<dbReference type="InterPro" id="IPR019734">
    <property type="entry name" value="TPR_rpt"/>
</dbReference>
<dbReference type="PROSITE" id="PS50005">
    <property type="entry name" value="TPR"/>
    <property type="match status" value="1"/>
</dbReference>
<dbReference type="InterPro" id="IPR007016">
    <property type="entry name" value="O-antigen_ligase-rel_domated"/>
</dbReference>
<evidence type="ECO:0000313" key="8">
    <source>
        <dbReference type="EMBL" id="MBO1317339.1"/>
    </source>
</evidence>
<keyword evidence="5" id="KW-0802">TPR repeat</keyword>
<feature type="transmembrane region" description="Helical" evidence="6">
    <location>
        <begin position="73"/>
        <end position="91"/>
    </location>
</feature>
<feature type="transmembrane region" description="Helical" evidence="6">
    <location>
        <begin position="217"/>
        <end position="235"/>
    </location>
</feature>
<dbReference type="Pfam" id="PF04932">
    <property type="entry name" value="Wzy_C"/>
    <property type="match status" value="1"/>
</dbReference>
<dbReference type="Proteomes" id="UP000664417">
    <property type="component" value="Unassembled WGS sequence"/>
</dbReference>
<dbReference type="EMBL" id="JAFREP010000002">
    <property type="protein sequence ID" value="MBO1317339.1"/>
    <property type="molecule type" value="Genomic_DNA"/>
</dbReference>
<keyword evidence="8" id="KW-0436">Ligase</keyword>
<feature type="transmembrane region" description="Helical" evidence="6">
    <location>
        <begin position="125"/>
        <end position="151"/>
    </location>
</feature>
<protein>
    <submittedName>
        <fullName evidence="8">O-antigen ligase family protein</fullName>
    </submittedName>
</protein>
<keyword evidence="4 6" id="KW-0472">Membrane</keyword>
<feature type="transmembrane region" description="Helical" evidence="6">
    <location>
        <begin position="301"/>
        <end position="322"/>
    </location>
</feature>
<dbReference type="PANTHER" id="PTHR37422:SF13">
    <property type="entry name" value="LIPOPOLYSACCHARIDE BIOSYNTHESIS PROTEIN PA4999-RELATED"/>
    <property type="match status" value="1"/>
</dbReference>
<evidence type="ECO:0000313" key="10">
    <source>
        <dbReference type="Proteomes" id="UP000664417"/>
    </source>
</evidence>
<feature type="transmembrane region" description="Helical" evidence="6">
    <location>
        <begin position="42"/>
        <end position="61"/>
    </location>
</feature>